<dbReference type="InterPro" id="IPR001509">
    <property type="entry name" value="Epimerase_deHydtase"/>
</dbReference>
<comment type="caution">
    <text evidence="2">The sequence shown here is derived from an EMBL/GenBank/DDBJ whole genome shotgun (WGS) entry which is preliminary data.</text>
</comment>
<evidence type="ECO:0000313" key="2">
    <source>
        <dbReference type="EMBL" id="MBO8437618.1"/>
    </source>
</evidence>
<dbReference type="Proteomes" id="UP000823636">
    <property type="component" value="Unassembled WGS sequence"/>
</dbReference>
<protein>
    <submittedName>
        <fullName evidence="2">NAD-dependent epimerase/dehydratase family protein</fullName>
    </submittedName>
</protein>
<accession>A0A9D9H7C0</accession>
<reference evidence="2" key="1">
    <citation type="submission" date="2020-10" db="EMBL/GenBank/DDBJ databases">
        <authorList>
            <person name="Gilroy R."/>
        </authorList>
    </citation>
    <scope>NUCLEOTIDE SEQUENCE</scope>
    <source>
        <strain evidence="2">G3-4614</strain>
    </source>
</reference>
<dbReference type="SUPFAM" id="SSF51735">
    <property type="entry name" value="NAD(P)-binding Rossmann-fold domains"/>
    <property type="match status" value="1"/>
</dbReference>
<feature type="domain" description="NAD-dependent epimerase/dehydratase" evidence="1">
    <location>
        <begin position="7"/>
        <end position="212"/>
    </location>
</feature>
<evidence type="ECO:0000313" key="3">
    <source>
        <dbReference type="Proteomes" id="UP000823636"/>
    </source>
</evidence>
<sequence length="327" mass="36802">MDNSCKIMITGGYGFVGTNLATYLKQDKDITLTALDIKEGNAPYDRYVSWDNLDNEELDSYDAIIHLAGMAHDTRGNAVDKELYFKVNTGLTQRIFDKYLKSKTKIFIFFSSVKAVADTVEGEFLTEDAVPYPKTPYGESKLRAEEYINSKEKDIDESKKVYILRPAMIHGPGNKGNLNLLYKTVSKRIPWPLGKFDNLRSFTSIENVCYTVKNMIRGKIPQGTYQIADDTPLSTNELIRLIAESQNRKPQIINMPQALIRCMAKAGDVLKLPLNSERLKKLTESYIVSNLKLKGALGIDTMPVSSTEGMIRTLNSFKNKKLTNTAL</sequence>
<dbReference type="InterPro" id="IPR050177">
    <property type="entry name" value="Lipid_A_modif_metabolic_enz"/>
</dbReference>
<proteinExistence type="predicted"/>
<dbReference type="PANTHER" id="PTHR43245">
    <property type="entry name" value="BIFUNCTIONAL POLYMYXIN RESISTANCE PROTEIN ARNA"/>
    <property type="match status" value="1"/>
</dbReference>
<dbReference type="EMBL" id="JADIMW010000015">
    <property type="protein sequence ID" value="MBO8437618.1"/>
    <property type="molecule type" value="Genomic_DNA"/>
</dbReference>
<evidence type="ECO:0000259" key="1">
    <source>
        <dbReference type="Pfam" id="PF01370"/>
    </source>
</evidence>
<gene>
    <name evidence="2" type="ORF">IAC54_01800</name>
</gene>
<organism evidence="2 3">
    <name type="scientific">Candidatus Caccoplasma merdipullorum</name>
    <dbReference type="NCBI Taxonomy" id="2840718"/>
    <lineage>
        <taxon>Bacteria</taxon>
        <taxon>Pseudomonadati</taxon>
        <taxon>Bacteroidota</taxon>
        <taxon>Bacteroidia</taxon>
        <taxon>Bacteroidales</taxon>
        <taxon>Bacteroidaceae</taxon>
        <taxon>Bacteroidaceae incertae sedis</taxon>
        <taxon>Candidatus Caccoplasma</taxon>
    </lineage>
</organism>
<name>A0A9D9H7C0_9BACT</name>
<dbReference type="Pfam" id="PF01370">
    <property type="entry name" value="Epimerase"/>
    <property type="match status" value="1"/>
</dbReference>
<reference evidence="2" key="2">
    <citation type="journal article" date="2021" name="PeerJ">
        <title>Extensive microbial diversity within the chicken gut microbiome revealed by metagenomics and culture.</title>
        <authorList>
            <person name="Gilroy R."/>
            <person name="Ravi A."/>
            <person name="Getino M."/>
            <person name="Pursley I."/>
            <person name="Horton D.L."/>
            <person name="Alikhan N.F."/>
            <person name="Baker D."/>
            <person name="Gharbi K."/>
            <person name="Hall N."/>
            <person name="Watson M."/>
            <person name="Adriaenssens E.M."/>
            <person name="Foster-Nyarko E."/>
            <person name="Jarju S."/>
            <person name="Secka A."/>
            <person name="Antonio M."/>
            <person name="Oren A."/>
            <person name="Chaudhuri R.R."/>
            <person name="La Ragione R."/>
            <person name="Hildebrand F."/>
            <person name="Pallen M.J."/>
        </authorList>
    </citation>
    <scope>NUCLEOTIDE SEQUENCE</scope>
    <source>
        <strain evidence="2">G3-4614</strain>
    </source>
</reference>
<dbReference type="Gene3D" id="3.40.50.720">
    <property type="entry name" value="NAD(P)-binding Rossmann-like Domain"/>
    <property type="match status" value="1"/>
</dbReference>
<dbReference type="AlphaFoldDB" id="A0A9D9H7C0"/>
<dbReference type="InterPro" id="IPR036291">
    <property type="entry name" value="NAD(P)-bd_dom_sf"/>
</dbReference>